<dbReference type="KEGG" id="dvv:114326003"/>
<dbReference type="InterPro" id="IPR008173">
    <property type="entry name" value="Adenylyl_cyclase_CyaB"/>
</dbReference>
<dbReference type="InterPro" id="IPR033469">
    <property type="entry name" value="CYTH-like_dom_sf"/>
</dbReference>
<dbReference type="RefSeq" id="XP_028129967.1">
    <property type="nucleotide sequence ID" value="XM_028274166.1"/>
</dbReference>
<protein>
    <submittedName>
        <fullName evidence="4">Uncharacterized protein LOC114326003</fullName>
    </submittedName>
</protein>
<proteinExistence type="predicted"/>
<keyword evidence="3" id="KW-1185">Reference proteome</keyword>
<sequence length="180" mass="20535">MRSAQNLIKMSLRNVEIKAKVHDLDDIVNRAKSLNPIKSEIIQQHDTFYNVSHGRLKLRQFKDSTGELIYYDRPDSEGPKISNYRKSAITKESLNDLPHVLEEALGVKQVVKKVRQLFVVGQTRIHIDNVEALGNFMELEVCLEDNQSLEEGKQIADDLMAKLNVKKEDLLSGAYADMLK</sequence>
<reference evidence="4" key="1">
    <citation type="submission" date="2025-04" db="UniProtKB">
        <authorList>
            <consortium name="RefSeq"/>
        </authorList>
    </citation>
    <scope>IDENTIFICATION</scope>
    <source>
        <tissue evidence="4">Whole insect</tissue>
    </source>
</reference>
<dbReference type="AlphaFoldDB" id="A0A6P7F505"/>
<gene>
    <name evidence="4" type="primary">LOC114326003</name>
</gene>
<dbReference type="Proteomes" id="UP001652700">
    <property type="component" value="Unplaced"/>
</dbReference>
<dbReference type="PROSITE" id="PS51707">
    <property type="entry name" value="CYTH"/>
    <property type="match status" value="1"/>
</dbReference>
<dbReference type="SUPFAM" id="SSF55154">
    <property type="entry name" value="CYTH-like phosphatases"/>
    <property type="match status" value="1"/>
</dbReference>
<dbReference type="SMART" id="SM01118">
    <property type="entry name" value="CYTH"/>
    <property type="match status" value="1"/>
</dbReference>
<dbReference type="Gene3D" id="2.40.320.10">
    <property type="entry name" value="Hypothetical Protein Pfu-838710-001"/>
    <property type="match status" value="1"/>
</dbReference>
<evidence type="ECO:0000313" key="2">
    <source>
        <dbReference type="EnsemblMetazoa" id="XP_028129967.1"/>
    </source>
</evidence>
<evidence type="ECO:0000259" key="1">
    <source>
        <dbReference type="PROSITE" id="PS51707"/>
    </source>
</evidence>
<dbReference type="GeneID" id="114326003"/>
<dbReference type="FunCoup" id="A0A6P7F505">
    <property type="interactions" value="1"/>
</dbReference>
<feature type="domain" description="CYTH" evidence="1">
    <location>
        <begin position="12"/>
        <end position="180"/>
    </location>
</feature>
<dbReference type="GO" id="GO:0016462">
    <property type="term" value="F:pyrophosphatase activity"/>
    <property type="evidence" value="ECO:0007669"/>
    <property type="project" value="UniProtKB-ARBA"/>
</dbReference>
<dbReference type="InParanoid" id="A0A6P7F505"/>
<reference evidence="2" key="2">
    <citation type="submission" date="2025-05" db="UniProtKB">
        <authorList>
            <consortium name="EnsemblMetazoa"/>
        </authorList>
    </citation>
    <scope>IDENTIFICATION</scope>
</reference>
<dbReference type="OrthoDB" id="6159137at2759"/>
<dbReference type="PANTHER" id="PTHR21028:SF2">
    <property type="entry name" value="CYTH DOMAIN-CONTAINING PROTEIN"/>
    <property type="match status" value="1"/>
</dbReference>
<name>A0A6P7F505_DIAVI</name>
<dbReference type="Pfam" id="PF01928">
    <property type="entry name" value="CYTH"/>
    <property type="match status" value="1"/>
</dbReference>
<accession>A0A6P7F505</accession>
<dbReference type="InterPro" id="IPR023577">
    <property type="entry name" value="CYTH_domain"/>
</dbReference>
<dbReference type="EnsemblMetazoa" id="XM_028274166.2">
    <property type="protein sequence ID" value="XP_028129967.1"/>
    <property type="gene ID" value="LOC114326003"/>
</dbReference>
<evidence type="ECO:0000313" key="4">
    <source>
        <dbReference type="RefSeq" id="XP_028129967.1"/>
    </source>
</evidence>
<dbReference type="PANTHER" id="PTHR21028">
    <property type="entry name" value="SI:CH211-156B7.4"/>
    <property type="match status" value="1"/>
</dbReference>
<dbReference type="CDD" id="cd07890">
    <property type="entry name" value="CYTH-like_AC_IV-like"/>
    <property type="match status" value="1"/>
</dbReference>
<organism evidence="4">
    <name type="scientific">Diabrotica virgifera virgifera</name>
    <name type="common">western corn rootworm</name>
    <dbReference type="NCBI Taxonomy" id="50390"/>
    <lineage>
        <taxon>Eukaryota</taxon>
        <taxon>Metazoa</taxon>
        <taxon>Ecdysozoa</taxon>
        <taxon>Arthropoda</taxon>
        <taxon>Hexapoda</taxon>
        <taxon>Insecta</taxon>
        <taxon>Pterygota</taxon>
        <taxon>Neoptera</taxon>
        <taxon>Endopterygota</taxon>
        <taxon>Coleoptera</taxon>
        <taxon>Polyphaga</taxon>
        <taxon>Cucujiformia</taxon>
        <taxon>Chrysomeloidea</taxon>
        <taxon>Chrysomelidae</taxon>
        <taxon>Galerucinae</taxon>
        <taxon>Diabroticina</taxon>
        <taxon>Diabroticites</taxon>
        <taxon>Diabrotica</taxon>
    </lineage>
</organism>
<evidence type="ECO:0000313" key="3">
    <source>
        <dbReference type="Proteomes" id="UP001652700"/>
    </source>
</evidence>